<organism evidence="2 3">
    <name type="scientific">Actinidia rufa</name>
    <dbReference type="NCBI Taxonomy" id="165716"/>
    <lineage>
        <taxon>Eukaryota</taxon>
        <taxon>Viridiplantae</taxon>
        <taxon>Streptophyta</taxon>
        <taxon>Embryophyta</taxon>
        <taxon>Tracheophyta</taxon>
        <taxon>Spermatophyta</taxon>
        <taxon>Magnoliopsida</taxon>
        <taxon>eudicotyledons</taxon>
        <taxon>Gunneridae</taxon>
        <taxon>Pentapetalae</taxon>
        <taxon>asterids</taxon>
        <taxon>Ericales</taxon>
        <taxon>Actinidiaceae</taxon>
        <taxon>Actinidia</taxon>
    </lineage>
</organism>
<feature type="compositionally biased region" description="Acidic residues" evidence="1">
    <location>
        <begin position="67"/>
        <end position="78"/>
    </location>
</feature>
<dbReference type="Proteomes" id="UP000585474">
    <property type="component" value="Unassembled WGS sequence"/>
</dbReference>
<feature type="compositionally biased region" description="Acidic residues" evidence="1">
    <location>
        <begin position="85"/>
        <end position="94"/>
    </location>
</feature>
<protein>
    <submittedName>
        <fullName evidence="2">ENTH/ANTH/VHS superfamily protein</fullName>
    </submittedName>
</protein>
<keyword evidence="3" id="KW-1185">Reference proteome</keyword>
<dbReference type="EMBL" id="BJWL01000161">
    <property type="protein sequence ID" value="GFS32368.1"/>
    <property type="molecule type" value="Genomic_DNA"/>
</dbReference>
<evidence type="ECO:0000313" key="2">
    <source>
        <dbReference type="EMBL" id="GFS32368.1"/>
    </source>
</evidence>
<evidence type="ECO:0000313" key="3">
    <source>
        <dbReference type="Proteomes" id="UP000585474"/>
    </source>
</evidence>
<feature type="region of interest" description="Disordered" evidence="1">
    <location>
        <begin position="67"/>
        <end position="94"/>
    </location>
</feature>
<sequence>MSENEEYAANTRFCEPQPPQCTAHCAMRNPTLHGSLMAHHAVASGQQMHNMHALQINSVTLWQHLDFEEEEEEEEEEEGQKQQEEDVEDFFSML</sequence>
<accession>A0A7J0DCI2</accession>
<gene>
    <name evidence="2" type="ORF">Acr_00g0022310</name>
</gene>
<evidence type="ECO:0000256" key="1">
    <source>
        <dbReference type="SAM" id="MobiDB-lite"/>
    </source>
</evidence>
<name>A0A7J0DCI2_9ERIC</name>
<dbReference type="AlphaFoldDB" id="A0A7J0DCI2"/>
<proteinExistence type="predicted"/>
<comment type="caution">
    <text evidence="2">The sequence shown here is derived from an EMBL/GenBank/DDBJ whole genome shotgun (WGS) entry which is preliminary data.</text>
</comment>
<reference evidence="3" key="1">
    <citation type="submission" date="2019-07" db="EMBL/GenBank/DDBJ databases">
        <title>De Novo Assembly of kiwifruit Actinidia rufa.</title>
        <authorList>
            <person name="Sugita-Konishi S."/>
            <person name="Sato K."/>
            <person name="Mori E."/>
            <person name="Abe Y."/>
            <person name="Kisaki G."/>
            <person name="Hamano K."/>
            <person name="Suezawa K."/>
            <person name="Otani M."/>
            <person name="Fukuda T."/>
            <person name="Manabe T."/>
            <person name="Gomi K."/>
            <person name="Tabuchi M."/>
            <person name="Akimitsu K."/>
            <person name="Kataoka I."/>
        </authorList>
    </citation>
    <scope>NUCLEOTIDE SEQUENCE [LARGE SCALE GENOMIC DNA]</scope>
    <source>
        <strain evidence="3">cv. Fuchu</strain>
    </source>
</reference>